<dbReference type="InterPro" id="IPR051119">
    <property type="entry name" value="Nematode_SR-like"/>
</dbReference>
<dbReference type="InterPro" id="IPR000609">
    <property type="entry name" value="7TM_GPCR_serpentine_rcpt_Srg"/>
</dbReference>
<dbReference type="WBParaSite" id="Pan_g9697.t1">
    <property type="protein sequence ID" value="Pan_g9697.t1"/>
    <property type="gene ID" value="Pan_g9697"/>
</dbReference>
<evidence type="ECO:0000313" key="7">
    <source>
        <dbReference type="Proteomes" id="UP000492821"/>
    </source>
</evidence>
<reference evidence="7" key="1">
    <citation type="journal article" date="2013" name="Genetics">
        <title>The draft genome and transcriptome of Panagrellus redivivus are shaped by the harsh demands of a free-living lifestyle.</title>
        <authorList>
            <person name="Srinivasan J."/>
            <person name="Dillman A.R."/>
            <person name="Macchietto M.G."/>
            <person name="Heikkinen L."/>
            <person name="Lakso M."/>
            <person name="Fracchia K.M."/>
            <person name="Antoshechkin I."/>
            <person name="Mortazavi A."/>
            <person name="Wong G."/>
            <person name="Sternberg P.W."/>
        </authorList>
    </citation>
    <scope>NUCLEOTIDE SEQUENCE [LARGE SCALE GENOMIC DNA]</scope>
    <source>
        <strain evidence="7">MT8872</strain>
    </source>
</reference>
<dbReference type="GO" id="GO:0007606">
    <property type="term" value="P:sensory perception of chemical stimulus"/>
    <property type="evidence" value="ECO:0007669"/>
    <property type="project" value="UniProtKB-UniRule"/>
</dbReference>
<sequence>MYSFRSYLLFVPRKLVYWKFDIPFVHTFNEPNFLLKIIFFLIWWFGHAQFQLTVLICFNRFASIALRDFYNKYWTPFTTKASIIAIFAISFCIAAPIFALDVVASEYITITNGTQTVGRVGPVFADIKATNAYRLSWKVHIYAIIATSTIFYLIMFLKLKEIRTLSKNTSMRKEMRLMYPAFVLFLCNVLYIGYFTFRDYLTATIPQSALYTEWTIYIMGDLYDLNNVFVILMTSKEVRKALTQSLGMGSDSVASIQGRNSNLTQPRHISVIHR</sequence>
<evidence type="ECO:0000256" key="3">
    <source>
        <dbReference type="ARBA" id="ARBA00022692"/>
    </source>
</evidence>
<evidence type="ECO:0000256" key="2">
    <source>
        <dbReference type="ARBA" id="ARBA00005692"/>
    </source>
</evidence>
<dbReference type="AlphaFoldDB" id="A0A7E5A2B1"/>
<feature type="transmembrane region" description="Helical" evidence="6">
    <location>
        <begin position="139"/>
        <end position="157"/>
    </location>
</feature>
<reference evidence="8" key="2">
    <citation type="submission" date="2020-10" db="UniProtKB">
        <authorList>
            <consortium name="WormBaseParasite"/>
        </authorList>
    </citation>
    <scope>IDENTIFICATION</scope>
</reference>
<dbReference type="GO" id="GO:0016020">
    <property type="term" value="C:membrane"/>
    <property type="evidence" value="ECO:0007669"/>
    <property type="project" value="UniProtKB-SubCell"/>
</dbReference>
<feature type="transmembrane region" description="Helical" evidence="6">
    <location>
        <begin position="79"/>
        <end position="99"/>
    </location>
</feature>
<evidence type="ECO:0000256" key="4">
    <source>
        <dbReference type="ARBA" id="ARBA00022989"/>
    </source>
</evidence>
<evidence type="ECO:0000256" key="6">
    <source>
        <dbReference type="RuleBase" id="RU280813"/>
    </source>
</evidence>
<comment type="caution">
    <text evidence="6">Lacks conserved residue(s) required for the propagation of feature annotation.</text>
</comment>
<protein>
    <recommendedName>
        <fullName evidence="6">Serpentine receptor class gamma</fullName>
    </recommendedName>
</protein>
<keyword evidence="7" id="KW-1185">Reference proteome</keyword>
<feature type="transmembrane region" description="Helical" evidence="6">
    <location>
        <begin position="214"/>
        <end position="234"/>
    </location>
</feature>
<dbReference type="GO" id="GO:0004888">
    <property type="term" value="F:transmembrane signaling receptor activity"/>
    <property type="evidence" value="ECO:0007669"/>
    <property type="project" value="InterPro"/>
</dbReference>
<dbReference type="Gene3D" id="1.20.1070.10">
    <property type="entry name" value="Rhodopsin 7-helix transmembrane proteins"/>
    <property type="match status" value="1"/>
</dbReference>
<feature type="transmembrane region" description="Helical" evidence="6">
    <location>
        <begin position="33"/>
        <end position="58"/>
    </location>
</feature>
<comment type="subcellular location">
    <subcellularLocation>
        <location evidence="1">Membrane</location>
        <topology evidence="1">Multi-pass membrane protein</topology>
    </subcellularLocation>
</comment>
<dbReference type="SUPFAM" id="SSF81321">
    <property type="entry name" value="Family A G protein-coupled receptor-like"/>
    <property type="match status" value="1"/>
</dbReference>
<dbReference type="PANTHER" id="PTHR31627:SF42">
    <property type="entry name" value="G_PROTEIN_RECEP_F1_2 DOMAIN-CONTAINING PROTEIN-RELATED"/>
    <property type="match status" value="1"/>
</dbReference>
<dbReference type="Proteomes" id="UP000492821">
    <property type="component" value="Unassembled WGS sequence"/>
</dbReference>
<proteinExistence type="inferred from homology"/>
<keyword evidence="3 6" id="KW-0812">Transmembrane</keyword>
<evidence type="ECO:0000256" key="1">
    <source>
        <dbReference type="ARBA" id="ARBA00004141"/>
    </source>
</evidence>
<keyword evidence="5 6" id="KW-0472">Membrane</keyword>
<accession>A0A7E5A2B1</accession>
<comment type="similarity">
    <text evidence="2 6">Belongs to the nematode receptor-like protein srg family.</text>
</comment>
<organism evidence="7 8">
    <name type="scientific">Panagrellus redivivus</name>
    <name type="common">Microworm</name>
    <dbReference type="NCBI Taxonomy" id="6233"/>
    <lineage>
        <taxon>Eukaryota</taxon>
        <taxon>Metazoa</taxon>
        <taxon>Ecdysozoa</taxon>
        <taxon>Nematoda</taxon>
        <taxon>Chromadorea</taxon>
        <taxon>Rhabditida</taxon>
        <taxon>Tylenchina</taxon>
        <taxon>Panagrolaimomorpha</taxon>
        <taxon>Panagrolaimoidea</taxon>
        <taxon>Panagrolaimidae</taxon>
        <taxon>Panagrellus</taxon>
    </lineage>
</organism>
<name>A0A7E5A2B1_PANRE</name>
<feature type="transmembrane region" description="Helical" evidence="6">
    <location>
        <begin position="177"/>
        <end position="194"/>
    </location>
</feature>
<evidence type="ECO:0000256" key="5">
    <source>
        <dbReference type="ARBA" id="ARBA00023136"/>
    </source>
</evidence>
<dbReference type="PANTHER" id="PTHR31627">
    <property type="entry name" value="SERPENTINE RECEPTOR CLASS GAMMA-RELATED"/>
    <property type="match status" value="1"/>
</dbReference>
<evidence type="ECO:0000313" key="8">
    <source>
        <dbReference type="WBParaSite" id="Pan_g9697.t1"/>
    </source>
</evidence>
<keyword evidence="4 6" id="KW-1133">Transmembrane helix</keyword>
<dbReference type="Pfam" id="PF02118">
    <property type="entry name" value="Srg"/>
    <property type="match status" value="1"/>
</dbReference>